<dbReference type="Pfam" id="PF01872">
    <property type="entry name" value="RibD_C"/>
    <property type="match status" value="1"/>
</dbReference>
<gene>
    <name evidence="2" type="ORF">KO481_00225</name>
</gene>
<comment type="caution">
    <text evidence="2">The sequence shown here is derived from an EMBL/GenBank/DDBJ whole genome shotgun (WGS) entry which is preliminary data.</text>
</comment>
<keyword evidence="3" id="KW-1185">Reference proteome</keyword>
<protein>
    <submittedName>
        <fullName evidence="2">Dihydrofolate reductase family protein</fullName>
    </submittedName>
</protein>
<name>A0ABS6APL6_9NOCA</name>
<evidence type="ECO:0000313" key="3">
    <source>
        <dbReference type="Proteomes" id="UP000733379"/>
    </source>
</evidence>
<dbReference type="Gene3D" id="3.40.430.10">
    <property type="entry name" value="Dihydrofolate Reductase, subunit A"/>
    <property type="match status" value="1"/>
</dbReference>
<dbReference type="InterPro" id="IPR002734">
    <property type="entry name" value="RibDG_C"/>
</dbReference>
<evidence type="ECO:0000259" key="1">
    <source>
        <dbReference type="Pfam" id="PF01872"/>
    </source>
</evidence>
<dbReference type="RefSeq" id="WP_215914900.1">
    <property type="nucleotide sequence ID" value="NZ_JAHKNI010000001.1"/>
</dbReference>
<feature type="domain" description="Bacterial bifunctional deaminase-reductase C-terminal" evidence="1">
    <location>
        <begin position="3"/>
        <end position="170"/>
    </location>
</feature>
<dbReference type="SUPFAM" id="SSF53597">
    <property type="entry name" value="Dihydrofolate reductase-like"/>
    <property type="match status" value="1"/>
</dbReference>
<organism evidence="2 3">
    <name type="scientific">Nocardia albiluteola</name>
    <dbReference type="NCBI Taxonomy" id="2842303"/>
    <lineage>
        <taxon>Bacteria</taxon>
        <taxon>Bacillati</taxon>
        <taxon>Actinomycetota</taxon>
        <taxon>Actinomycetes</taxon>
        <taxon>Mycobacteriales</taxon>
        <taxon>Nocardiaceae</taxon>
        <taxon>Nocardia</taxon>
    </lineage>
</organism>
<dbReference type="Proteomes" id="UP000733379">
    <property type="component" value="Unassembled WGS sequence"/>
</dbReference>
<sequence>MGKIVVAEFVSLDDVIENPAWTAPFWTDRIAAYKSTELEEADALLLGRATYEMFAASWPGHPEEGAYKDKMNAMPKYVATTTATELAWNAHRIEGDLAASIAKLRAERNLLVFGSGSLVNFLREAELVDEYRLVRYPVLLGAGLRLFNPVRAEATLALAESEVLDNGVLLGTYRVTQHSVTRPSFG</sequence>
<evidence type="ECO:0000313" key="2">
    <source>
        <dbReference type="EMBL" id="MBU3059960.1"/>
    </source>
</evidence>
<reference evidence="2 3" key="1">
    <citation type="submission" date="2021-06" db="EMBL/GenBank/DDBJ databases">
        <title>Actinomycetes sequencing.</title>
        <authorList>
            <person name="Shan Q."/>
        </authorList>
    </citation>
    <scope>NUCLEOTIDE SEQUENCE [LARGE SCALE GENOMIC DNA]</scope>
    <source>
        <strain evidence="2 3">NEAU-G5</strain>
    </source>
</reference>
<dbReference type="EMBL" id="JAHKNI010000001">
    <property type="protein sequence ID" value="MBU3059960.1"/>
    <property type="molecule type" value="Genomic_DNA"/>
</dbReference>
<dbReference type="InterPro" id="IPR024072">
    <property type="entry name" value="DHFR-like_dom_sf"/>
</dbReference>
<proteinExistence type="predicted"/>
<accession>A0ABS6APL6</accession>